<evidence type="ECO:0000313" key="16">
    <source>
        <dbReference type="EMBL" id="KRV51050.1"/>
    </source>
</evidence>
<evidence type="ECO:0000256" key="7">
    <source>
        <dbReference type="ARBA" id="ARBA00022825"/>
    </source>
</evidence>
<dbReference type="STRING" id="76728.AQ490_02255"/>
<protein>
    <submittedName>
        <fullName evidence="16">Type VII secretion-associated serine protease mycosin</fullName>
    </submittedName>
</protein>
<evidence type="ECO:0000256" key="4">
    <source>
        <dbReference type="ARBA" id="ARBA00022670"/>
    </source>
</evidence>
<keyword evidence="7 10" id="KW-0720">Serine protease</keyword>
<sequence>MLASTGAAAALVLAAGSAAPDAAAGAGSPNGAGTRTTGNEQCTFPAKPIRGTPWALQRVLLDQLWQDTRGRGVTVAVIDTGVDDSNDQLRDAVDPDHGLDLIEKKGDGTNDLVGHGTKVAGIIAAREAEGTGFVGLAPEATIMPIRQNDGQRNGTASNMATAIRHAVDEGAGVINISQDTTKPLRNDSVLAQAVQYAVQKDVVVVASAGNDGADGKARNTYPAALPGVLAVGASDRNNERATFSQAGEFVGVTAPGVDMVSTVPLGGHCVDNGTSFSAPYVAGVAALLRAKHPDWKNNEVIAQIQQTAQRTALGHDRFVGWGVVDPVKALTEDDRPLPEPVPDTGLVKSSHEVVPRPLTLGETPQERKERIAVYTVAAGGAGVALLVGGSVALRDWRRRKQ</sequence>
<dbReference type="InterPro" id="IPR023828">
    <property type="entry name" value="Peptidase_S8_Ser-AS"/>
</dbReference>
<evidence type="ECO:0000256" key="6">
    <source>
        <dbReference type="ARBA" id="ARBA00022801"/>
    </source>
</evidence>
<feature type="region of interest" description="Disordered" evidence="12">
    <location>
        <begin position="20"/>
        <end position="46"/>
    </location>
</feature>
<dbReference type="eggNOG" id="COG1404">
    <property type="taxonomic scope" value="Bacteria"/>
</dbReference>
<keyword evidence="14" id="KW-0732">Signal</keyword>
<evidence type="ECO:0000256" key="11">
    <source>
        <dbReference type="RuleBase" id="RU003355"/>
    </source>
</evidence>
<accession>A0A0T6LYB8</accession>
<dbReference type="PROSITE" id="PS00137">
    <property type="entry name" value="SUBTILASE_HIS"/>
    <property type="match status" value="1"/>
</dbReference>
<evidence type="ECO:0000256" key="10">
    <source>
        <dbReference type="PROSITE-ProRule" id="PRU01240"/>
    </source>
</evidence>
<evidence type="ECO:0000256" key="1">
    <source>
        <dbReference type="ARBA" id="ARBA00004162"/>
    </source>
</evidence>
<dbReference type="PROSITE" id="PS00136">
    <property type="entry name" value="SUBTILASE_ASP"/>
    <property type="match status" value="1"/>
</dbReference>
<keyword evidence="4 10" id="KW-0645">Protease</keyword>
<keyword evidence="3" id="KW-1003">Cell membrane</keyword>
<dbReference type="InterPro" id="IPR000209">
    <property type="entry name" value="Peptidase_S8/S53_dom"/>
</dbReference>
<dbReference type="Pfam" id="PF00082">
    <property type="entry name" value="Peptidase_S8"/>
    <property type="match status" value="1"/>
</dbReference>
<dbReference type="GO" id="GO:0005886">
    <property type="term" value="C:plasma membrane"/>
    <property type="evidence" value="ECO:0007669"/>
    <property type="project" value="UniProtKB-SubCell"/>
</dbReference>
<dbReference type="PANTHER" id="PTHR43806">
    <property type="entry name" value="PEPTIDASE S8"/>
    <property type="match status" value="1"/>
</dbReference>
<organism evidence="16 17">
    <name type="scientific">Wenjunlia vitaminophila</name>
    <name type="common">Streptomyces vitaminophilus</name>
    <dbReference type="NCBI Taxonomy" id="76728"/>
    <lineage>
        <taxon>Bacteria</taxon>
        <taxon>Bacillati</taxon>
        <taxon>Actinomycetota</taxon>
        <taxon>Actinomycetes</taxon>
        <taxon>Kitasatosporales</taxon>
        <taxon>Streptomycetaceae</taxon>
        <taxon>Wenjunlia</taxon>
    </lineage>
</organism>
<dbReference type="OrthoDB" id="9798386at2"/>
<dbReference type="GO" id="GO:0006508">
    <property type="term" value="P:proteolysis"/>
    <property type="evidence" value="ECO:0007669"/>
    <property type="project" value="UniProtKB-KW"/>
</dbReference>
<dbReference type="AlphaFoldDB" id="A0A0T6LYB8"/>
<dbReference type="PANTHER" id="PTHR43806:SF11">
    <property type="entry name" value="CEREVISIN-RELATED"/>
    <property type="match status" value="1"/>
</dbReference>
<feature type="transmembrane region" description="Helical" evidence="13">
    <location>
        <begin position="371"/>
        <end position="393"/>
    </location>
</feature>
<evidence type="ECO:0000256" key="5">
    <source>
        <dbReference type="ARBA" id="ARBA00022692"/>
    </source>
</evidence>
<dbReference type="InterPro" id="IPR023834">
    <property type="entry name" value="T7SS_pept_S8A_mycosin"/>
</dbReference>
<dbReference type="InterPro" id="IPR022398">
    <property type="entry name" value="Peptidase_S8_His-AS"/>
</dbReference>
<evidence type="ECO:0000256" key="14">
    <source>
        <dbReference type="SAM" id="SignalP"/>
    </source>
</evidence>
<name>A0A0T6LYB8_WENVI</name>
<feature type="active site" description="Charge relay system" evidence="10">
    <location>
        <position position="115"/>
    </location>
</feature>
<dbReference type="InterPro" id="IPR036852">
    <property type="entry name" value="Peptidase_S8/S53_dom_sf"/>
</dbReference>
<keyword evidence="6 10" id="KW-0378">Hydrolase</keyword>
<keyword evidence="9 13" id="KW-0472">Membrane</keyword>
<dbReference type="InterPro" id="IPR015500">
    <property type="entry name" value="Peptidase_S8_subtilisin-rel"/>
</dbReference>
<evidence type="ECO:0000256" key="3">
    <source>
        <dbReference type="ARBA" id="ARBA00022475"/>
    </source>
</evidence>
<evidence type="ECO:0000256" key="13">
    <source>
        <dbReference type="SAM" id="Phobius"/>
    </source>
</evidence>
<dbReference type="RefSeq" id="WP_026220381.1">
    <property type="nucleotide sequence ID" value="NZ_LLZU01000002.1"/>
</dbReference>
<dbReference type="Proteomes" id="UP000050867">
    <property type="component" value="Unassembled WGS sequence"/>
</dbReference>
<keyword evidence="8 13" id="KW-1133">Transmembrane helix</keyword>
<dbReference type="EMBL" id="LLZU01000002">
    <property type="protein sequence ID" value="KRV51050.1"/>
    <property type="molecule type" value="Genomic_DNA"/>
</dbReference>
<dbReference type="NCBIfam" id="TIGR03921">
    <property type="entry name" value="T7SS_mycosin"/>
    <property type="match status" value="1"/>
</dbReference>
<comment type="subcellular location">
    <subcellularLocation>
        <location evidence="1">Cell membrane</location>
        <topology evidence="1">Single-pass membrane protein</topology>
    </subcellularLocation>
</comment>
<comment type="similarity">
    <text evidence="2 10 11">Belongs to the peptidase S8 family.</text>
</comment>
<dbReference type="InterPro" id="IPR050131">
    <property type="entry name" value="Peptidase_S8_subtilisin-like"/>
</dbReference>
<evidence type="ECO:0000256" key="9">
    <source>
        <dbReference type="ARBA" id="ARBA00023136"/>
    </source>
</evidence>
<feature type="signal peptide" evidence="14">
    <location>
        <begin position="1"/>
        <end position="24"/>
    </location>
</feature>
<keyword evidence="17" id="KW-1185">Reference proteome</keyword>
<evidence type="ECO:0000256" key="8">
    <source>
        <dbReference type="ARBA" id="ARBA00022989"/>
    </source>
</evidence>
<dbReference type="PROSITE" id="PS51892">
    <property type="entry name" value="SUBTILASE"/>
    <property type="match status" value="1"/>
</dbReference>
<dbReference type="SUPFAM" id="SSF52743">
    <property type="entry name" value="Subtilisin-like"/>
    <property type="match status" value="1"/>
</dbReference>
<comment type="caution">
    <text evidence="16">The sequence shown here is derived from an EMBL/GenBank/DDBJ whole genome shotgun (WGS) entry which is preliminary data.</text>
</comment>
<keyword evidence="5 13" id="KW-0812">Transmembrane</keyword>
<reference evidence="16 17" key="1">
    <citation type="submission" date="2015-10" db="EMBL/GenBank/DDBJ databases">
        <title>Draft genome sequence of pyrrolomycin-producing Streptomyces vitaminophilus.</title>
        <authorList>
            <person name="Graham D.E."/>
            <person name="Mahan K.M."/>
            <person name="Klingeman D.M."/>
            <person name="Hettich R.L."/>
            <person name="Parry R.J."/>
        </authorList>
    </citation>
    <scope>NUCLEOTIDE SEQUENCE [LARGE SCALE GENOMIC DNA]</scope>
    <source>
        <strain evidence="16 17">ATCC 31673</strain>
    </source>
</reference>
<feature type="active site" description="Charge relay system" evidence="10">
    <location>
        <position position="79"/>
    </location>
</feature>
<dbReference type="InterPro" id="IPR023827">
    <property type="entry name" value="Peptidase_S8_Asp-AS"/>
</dbReference>
<evidence type="ECO:0000313" key="17">
    <source>
        <dbReference type="Proteomes" id="UP000050867"/>
    </source>
</evidence>
<dbReference type="Gene3D" id="3.40.50.200">
    <property type="entry name" value="Peptidase S8/S53 domain"/>
    <property type="match status" value="1"/>
</dbReference>
<feature type="compositionally biased region" description="Low complexity" evidence="12">
    <location>
        <begin position="20"/>
        <end position="33"/>
    </location>
</feature>
<dbReference type="PRINTS" id="PR00723">
    <property type="entry name" value="SUBTILISIN"/>
</dbReference>
<feature type="chain" id="PRO_5006670795" evidence="14">
    <location>
        <begin position="25"/>
        <end position="401"/>
    </location>
</feature>
<dbReference type="GO" id="GO:0004252">
    <property type="term" value="F:serine-type endopeptidase activity"/>
    <property type="evidence" value="ECO:0007669"/>
    <property type="project" value="UniProtKB-UniRule"/>
</dbReference>
<feature type="active site" description="Charge relay system" evidence="10">
    <location>
        <position position="275"/>
    </location>
</feature>
<proteinExistence type="inferred from homology"/>
<feature type="domain" description="Peptidase S8/S53" evidence="15">
    <location>
        <begin position="70"/>
        <end position="322"/>
    </location>
</feature>
<evidence type="ECO:0000256" key="2">
    <source>
        <dbReference type="ARBA" id="ARBA00011073"/>
    </source>
</evidence>
<evidence type="ECO:0000259" key="15">
    <source>
        <dbReference type="Pfam" id="PF00082"/>
    </source>
</evidence>
<gene>
    <name evidence="16" type="ORF">AQ490_02255</name>
</gene>
<dbReference type="PROSITE" id="PS00138">
    <property type="entry name" value="SUBTILASE_SER"/>
    <property type="match status" value="1"/>
</dbReference>
<evidence type="ECO:0000256" key="12">
    <source>
        <dbReference type="SAM" id="MobiDB-lite"/>
    </source>
</evidence>